<reference evidence="1 3" key="1">
    <citation type="submission" date="2019-09" db="EMBL/GenBank/DDBJ databases">
        <title>Draft genome sequences of 48 bacterial type strains from the CCUG.</title>
        <authorList>
            <person name="Tunovic T."/>
            <person name="Pineiro-Iglesias B."/>
            <person name="Unosson C."/>
            <person name="Inganas E."/>
            <person name="Ohlen M."/>
            <person name="Cardew S."/>
            <person name="Jensie-Markopoulos S."/>
            <person name="Salva-Serra F."/>
            <person name="Jaen-Luchoro D."/>
            <person name="Karlsson R."/>
            <person name="Svensson-Stadler L."/>
            <person name="Chun J."/>
            <person name="Moore E."/>
        </authorList>
    </citation>
    <scope>NUCLEOTIDE SEQUENCE [LARGE SCALE GENOMIC DNA]</scope>
    <source>
        <strain evidence="1 3">CCUG 54555</strain>
    </source>
</reference>
<dbReference type="Proteomes" id="UP000430232">
    <property type="component" value="Unassembled WGS sequence"/>
</dbReference>
<dbReference type="EMBL" id="VZOJ01000001">
    <property type="protein sequence ID" value="KAB0644778.1"/>
    <property type="molecule type" value="Genomic_DNA"/>
</dbReference>
<reference evidence="2 4" key="2">
    <citation type="submission" date="2019-09" db="EMBL/GenBank/DDBJ databases">
        <authorList>
            <person name="Depoorter E."/>
        </authorList>
    </citation>
    <scope>NUCLEOTIDE SEQUENCE [LARGE SCALE GENOMIC DNA]</scope>
    <source>
        <strain evidence="2">LMG 24064</strain>
    </source>
</reference>
<evidence type="ECO:0000313" key="1">
    <source>
        <dbReference type="EMBL" id="KAB0644778.1"/>
    </source>
</evidence>
<dbReference type="Proteomes" id="UP000494222">
    <property type="component" value="Unassembled WGS sequence"/>
</dbReference>
<sequence>MNYASITARAEREIDAYLAMAAERRTPDVASSKAVAWGAALGVLALWEGLVAELDAAREPVYHVDHRRLLALIRSVTPQSS</sequence>
<dbReference type="GeneID" id="99787937"/>
<name>A0A6H9SVK8_9BURK</name>
<keyword evidence="3" id="KW-1185">Reference proteome</keyword>
<organism evidence="1 3">
    <name type="scientific">Burkholderia latens</name>
    <dbReference type="NCBI Taxonomy" id="488446"/>
    <lineage>
        <taxon>Bacteria</taxon>
        <taxon>Pseudomonadati</taxon>
        <taxon>Pseudomonadota</taxon>
        <taxon>Betaproteobacteria</taxon>
        <taxon>Burkholderiales</taxon>
        <taxon>Burkholderiaceae</taxon>
        <taxon>Burkholderia</taxon>
        <taxon>Burkholderia cepacia complex</taxon>
    </lineage>
</organism>
<protein>
    <submittedName>
        <fullName evidence="1">Uncharacterized protein</fullName>
    </submittedName>
</protein>
<dbReference type="EMBL" id="CABVPL010000003">
    <property type="protein sequence ID" value="VWB17710.1"/>
    <property type="molecule type" value="Genomic_DNA"/>
</dbReference>
<accession>A0A6H9SVK8</accession>
<evidence type="ECO:0000313" key="2">
    <source>
        <dbReference type="EMBL" id="VWB17710.1"/>
    </source>
</evidence>
<gene>
    <name evidence="2" type="ORF">BLA24064_00661</name>
    <name evidence="1" type="ORF">F7R21_00165</name>
</gene>
<proteinExistence type="predicted"/>
<evidence type="ECO:0000313" key="4">
    <source>
        <dbReference type="Proteomes" id="UP000494222"/>
    </source>
</evidence>
<evidence type="ECO:0000313" key="3">
    <source>
        <dbReference type="Proteomes" id="UP000430232"/>
    </source>
</evidence>
<dbReference type="RefSeq" id="WP_151062307.1">
    <property type="nucleotide sequence ID" value="NZ_CABVPL010000003.1"/>
</dbReference>
<dbReference type="AlphaFoldDB" id="A0A6H9SVK8"/>